<organism evidence="2 3">
    <name type="scientific">Aphanomyces euteiches</name>
    <dbReference type="NCBI Taxonomy" id="100861"/>
    <lineage>
        <taxon>Eukaryota</taxon>
        <taxon>Sar</taxon>
        <taxon>Stramenopiles</taxon>
        <taxon>Oomycota</taxon>
        <taxon>Saprolegniomycetes</taxon>
        <taxon>Saprolegniales</taxon>
        <taxon>Verrucalvaceae</taxon>
        <taxon>Aphanomyces</taxon>
    </lineage>
</organism>
<name>A0A6G0WJ95_9STRA</name>
<accession>A0A6G0WJ95</accession>
<dbReference type="SUPFAM" id="SSF50729">
    <property type="entry name" value="PH domain-like"/>
    <property type="match status" value="1"/>
</dbReference>
<dbReference type="AlphaFoldDB" id="A0A6G0WJ95"/>
<evidence type="ECO:0000313" key="2">
    <source>
        <dbReference type="EMBL" id="KAF0727308.1"/>
    </source>
</evidence>
<feature type="region of interest" description="Disordered" evidence="1">
    <location>
        <begin position="1"/>
        <end position="31"/>
    </location>
</feature>
<protein>
    <recommendedName>
        <fullName evidence="4">PH domain-containing protein</fullName>
    </recommendedName>
</protein>
<feature type="compositionally biased region" description="Basic residues" evidence="1">
    <location>
        <begin position="17"/>
        <end position="30"/>
    </location>
</feature>
<sequence>MTDATNGYVPTTPPLRLRNKPTKSKKKLSRTTKEQRELLGLKYGPRNNQIDNHHDGKLEEVASDNQGLSYDTAATRIQYAWKLHYARSLKTQLQAQIGRPAQLQIHEISLSEKWLRLGAYCIVTVLRRPYGPLMYQYKTESTKEKKLHHEPFFVPIMSSKYDVIVTVISDPSRLQYPIFLGQSILHVDDKWANVGNLWVQEIPFRSYQFPVDIQLQNSERVLDGHVKLSLVSLNASISSFSGALLVKPTSVSKTLAAMRFRVGKFYMRNGMSYESSLSWCRQADARQWGVLTEKFLSVYSQGALFPHKNFDLRKIQLIHWEENQVSDIHGKPTHYQLKIYHEGAIHVFFVESRYEYHQWIYRIDSNRRKLLVP</sequence>
<comment type="caution">
    <text evidence="2">The sequence shown here is derived from an EMBL/GenBank/DDBJ whole genome shotgun (WGS) entry which is preliminary data.</text>
</comment>
<reference evidence="2 3" key="1">
    <citation type="submission" date="2019-07" db="EMBL/GenBank/DDBJ databases">
        <title>Genomics analysis of Aphanomyces spp. identifies a new class of oomycete effector associated with host adaptation.</title>
        <authorList>
            <person name="Gaulin E."/>
        </authorList>
    </citation>
    <scope>NUCLEOTIDE SEQUENCE [LARGE SCALE GENOMIC DNA]</scope>
    <source>
        <strain evidence="2 3">ATCC 201684</strain>
    </source>
</reference>
<evidence type="ECO:0008006" key="4">
    <source>
        <dbReference type="Google" id="ProtNLM"/>
    </source>
</evidence>
<evidence type="ECO:0000313" key="3">
    <source>
        <dbReference type="Proteomes" id="UP000481153"/>
    </source>
</evidence>
<dbReference type="Proteomes" id="UP000481153">
    <property type="component" value="Unassembled WGS sequence"/>
</dbReference>
<keyword evidence="3" id="KW-1185">Reference proteome</keyword>
<dbReference type="EMBL" id="VJMJ01000198">
    <property type="protein sequence ID" value="KAF0727308.1"/>
    <property type="molecule type" value="Genomic_DNA"/>
</dbReference>
<proteinExistence type="predicted"/>
<evidence type="ECO:0000256" key="1">
    <source>
        <dbReference type="SAM" id="MobiDB-lite"/>
    </source>
</evidence>
<gene>
    <name evidence="2" type="ORF">Ae201684_014569</name>
</gene>
<dbReference type="VEuPathDB" id="FungiDB:AeMF1_010196"/>